<dbReference type="Pfam" id="PF09851">
    <property type="entry name" value="SHOCT"/>
    <property type="match status" value="1"/>
</dbReference>
<dbReference type="OrthoDB" id="5461404at2"/>
<name>A0A1W1Z5E3_9FIRM</name>
<accession>A0A1W1Z5E3</accession>
<keyword evidence="4" id="KW-1185">Reference proteome</keyword>
<sequence length="84" mass="9671">MCSWFYGPGAEGLFGGGILMMLPMLLFWGLILWGGIVLVRKMSQRNQDVRSLTTTRTALDILKERYAKGEISRDEYDRIKKEIE</sequence>
<evidence type="ECO:0000313" key="3">
    <source>
        <dbReference type="EMBL" id="SMC43623.1"/>
    </source>
</evidence>
<dbReference type="Proteomes" id="UP000192738">
    <property type="component" value="Unassembled WGS sequence"/>
</dbReference>
<feature type="transmembrane region" description="Helical" evidence="1">
    <location>
        <begin position="12"/>
        <end position="39"/>
    </location>
</feature>
<protein>
    <submittedName>
        <fullName evidence="3">Putative membrane protein</fullName>
    </submittedName>
</protein>
<proteinExistence type="predicted"/>
<dbReference type="AlphaFoldDB" id="A0A1W1Z5E3"/>
<feature type="domain" description="SHOCT" evidence="2">
    <location>
        <begin position="57"/>
        <end position="83"/>
    </location>
</feature>
<dbReference type="STRING" id="112901.SAMN04488500_1036"/>
<evidence type="ECO:0000256" key="1">
    <source>
        <dbReference type="SAM" id="Phobius"/>
    </source>
</evidence>
<dbReference type="EMBL" id="FWXI01000003">
    <property type="protein sequence ID" value="SMC43623.1"/>
    <property type="molecule type" value="Genomic_DNA"/>
</dbReference>
<dbReference type="InterPro" id="IPR018649">
    <property type="entry name" value="SHOCT"/>
</dbReference>
<gene>
    <name evidence="3" type="ORF">SAMN04488500_1036</name>
</gene>
<keyword evidence="1" id="KW-0472">Membrane</keyword>
<keyword evidence="1" id="KW-0812">Transmembrane</keyword>
<evidence type="ECO:0000313" key="4">
    <source>
        <dbReference type="Proteomes" id="UP000192738"/>
    </source>
</evidence>
<keyword evidence="1" id="KW-1133">Transmembrane helix</keyword>
<evidence type="ECO:0000259" key="2">
    <source>
        <dbReference type="Pfam" id="PF09851"/>
    </source>
</evidence>
<organism evidence="3 4">
    <name type="scientific">Sporomusa malonica</name>
    <dbReference type="NCBI Taxonomy" id="112901"/>
    <lineage>
        <taxon>Bacteria</taxon>
        <taxon>Bacillati</taxon>
        <taxon>Bacillota</taxon>
        <taxon>Negativicutes</taxon>
        <taxon>Selenomonadales</taxon>
        <taxon>Sporomusaceae</taxon>
        <taxon>Sporomusa</taxon>
    </lineage>
</organism>
<reference evidence="3 4" key="1">
    <citation type="submission" date="2017-04" db="EMBL/GenBank/DDBJ databases">
        <authorList>
            <person name="Afonso C.L."/>
            <person name="Miller P.J."/>
            <person name="Scott M.A."/>
            <person name="Spackman E."/>
            <person name="Goraichik I."/>
            <person name="Dimitrov K.M."/>
            <person name="Suarez D.L."/>
            <person name="Swayne D.E."/>
        </authorList>
    </citation>
    <scope>NUCLEOTIDE SEQUENCE [LARGE SCALE GENOMIC DNA]</scope>
    <source>
        <strain evidence="3 4">DSM 5090</strain>
    </source>
</reference>